<evidence type="ECO:0000313" key="5">
    <source>
        <dbReference type="Proteomes" id="UP000593564"/>
    </source>
</evidence>
<dbReference type="GO" id="GO:0016020">
    <property type="term" value="C:membrane"/>
    <property type="evidence" value="ECO:0007669"/>
    <property type="project" value="InterPro"/>
</dbReference>
<evidence type="ECO:0000256" key="1">
    <source>
        <dbReference type="ARBA" id="ARBA00010199"/>
    </source>
</evidence>
<dbReference type="AlphaFoldDB" id="A0A7J7H6R2"/>
<dbReference type="InterPro" id="IPR002528">
    <property type="entry name" value="MATE_fam"/>
</dbReference>
<evidence type="ECO:0000313" key="4">
    <source>
        <dbReference type="EMBL" id="KAF5948559.1"/>
    </source>
</evidence>
<feature type="transmembrane region" description="Helical" evidence="3">
    <location>
        <begin position="6"/>
        <end position="26"/>
    </location>
</feature>
<evidence type="ECO:0000256" key="2">
    <source>
        <dbReference type="SAM" id="MobiDB-lite"/>
    </source>
</evidence>
<dbReference type="GO" id="GO:0042910">
    <property type="term" value="F:xenobiotic transmembrane transporter activity"/>
    <property type="evidence" value="ECO:0007669"/>
    <property type="project" value="InterPro"/>
</dbReference>
<feature type="transmembrane region" description="Helical" evidence="3">
    <location>
        <begin position="73"/>
        <end position="96"/>
    </location>
</feature>
<dbReference type="PANTHER" id="PTHR11206">
    <property type="entry name" value="MULTIDRUG RESISTANCE PROTEIN"/>
    <property type="match status" value="1"/>
</dbReference>
<dbReference type="GO" id="GO:0015297">
    <property type="term" value="F:antiporter activity"/>
    <property type="evidence" value="ECO:0007669"/>
    <property type="project" value="InterPro"/>
</dbReference>
<feature type="region of interest" description="Disordered" evidence="2">
    <location>
        <begin position="133"/>
        <end position="158"/>
    </location>
</feature>
<keyword evidence="3" id="KW-0812">Transmembrane</keyword>
<keyword evidence="3" id="KW-1133">Transmembrane helix</keyword>
<reference evidence="4 5" key="2">
    <citation type="submission" date="2020-07" db="EMBL/GenBank/DDBJ databases">
        <title>Genome assembly of wild tea tree DASZ reveals pedigree and selection history of tea varieties.</title>
        <authorList>
            <person name="Zhang W."/>
        </authorList>
    </citation>
    <scope>NUCLEOTIDE SEQUENCE [LARGE SCALE GENOMIC DNA]</scope>
    <source>
        <strain evidence="5">cv. G240</strain>
        <tissue evidence="4">Leaf</tissue>
    </source>
</reference>
<keyword evidence="5" id="KW-1185">Reference proteome</keyword>
<dbReference type="Pfam" id="PF01554">
    <property type="entry name" value="MatE"/>
    <property type="match status" value="1"/>
</dbReference>
<comment type="caution">
    <text evidence="4">The sequence shown here is derived from an EMBL/GenBank/DDBJ whole genome shotgun (WGS) entry which is preliminary data.</text>
</comment>
<dbReference type="EMBL" id="JACBKZ010000006">
    <property type="protein sequence ID" value="KAF5948559.1"/>
    <property type="molecule type" value="Genomic_DNA"/>
</dbReference>
<protein>
    <submittedName>
        <fullName evidence="4">Uncharacterized protein</fullName>
    </submittedName>
</protein>
<keyword evidence="3" id="KW-0472">Membrane</keyword>
<proteinExistence type="inferred from homology"/>
<dbReference type="Proteomes" id="UP000593564">
    <property type="component" value="Unassembled WGS sequence"/>
</dbReference>
<name>A0A7J7H6R2_CAMSI</name>
<gene>
    <name evidence="4" type="ORF">HYC85_014516</name>
</gene>
<feature type="compositionally biased region" description="Polar residues" evidence="2">
    <location>
        <begin position="144"/>
        <end position="158"/>
    </location>
</feature>
<reference evidence="5" key="1">
    <citation type="journal article" date="2020" name="Nat. Commun.">
        <title>Genome assembly of wild tea tree DASZ reveals pedigree and selection history of tea varieties.</title>
        <authorList>
            <person name="Zhang W."/>
            <person name="Zhang Y."/>
            <person name="Qiu H."/>
            <person name="Guo Y."/>
            <person name="Wan H."/>
            <person name="Zhang X."/>
            <person name="Scossa F."/>
            <person name="Alseekh S."/>
            <person name="Zhang Q."/>
            <person name="Wang P."/>
            <person name="Xu L."/>
            <person name="Schmidt M.H."/>
            <person name="Jia X."/>
            <person name="Li D."/>
            <person name="Zhu A."/>
            <person name="Guo F."/>
            <person name="Chen W."/>
            <person name="Ni D."/>
            <person name="Usadel B."/>
            <person name="Fernie A.R."/>
            <person name="Wen W."/>
        </authorList>
    </citation>
    <scope>NUCLEOTIDE SEQUENCE [LARGE SCALE GENOMIC DNA]</scope>
    <source>
        <strain evidence="5">cv. G240</strain>
    </source>
</reference>
<organism evidence="4 5">
    <name type="scientific">Camellia sinensis</name>
    <name type="common">Tea plant</name>
    <name type="synonym">Thea sinensis</name>
    <dbReference type="NCBI Taxonomy" id="4442"/>
    <lineage>
        <taxon>Eukaryota</taxon>
        <taxon>Viridiplantae</taxon>
        <taxon>Streptophyta</taxon>
        <taxon>Embryophyta</taxon>
        <taxon>Tracheophyta</taxon>
        <taxon>Spermatophyta</taxon>
        <taxon>Magnoliopsida</taxon>
        <taxon>eudicotyledons</taxon>
        <taxon>Gunneridae</taxon>
        <taxon>Pentapetalae</taxon>
        <taxon>asterids</taxon>
        <taxon>Ericales</taxon>
        <taxon>Theaceae</taxon>
        <taxon>Camellia</taxon>
    </lineage>
</organism>
<comment type="similarity">
    <text evidence="1">Belongs to the multi antimicrobial extrusion (MATE) (TC 2.A.66.1) family.</text>
</comment>
<evidence type="ECO:0000256" key="3">
    <source>
        <dbReference type="SAM" id="Phobius"/>
    </source>
</evidence>
<sequence length="158" mass="17230">MLGIYLQRSTILLVSTGIFITLIYIFTKPILKLIGQSNEITSAAALFVHGPIPQIFAYTVNFPIQKFLQAQSVVLPSALISGATFVLHILLTWQLLSLHSAMALAMPSWMVTSWPELYQNSVHFLPSPSSSMESSPLSGKKESQQAVNIATNAPSVLT</sequence>
<accession>A0A7J7H6R2</accession>